<sequence>MADRPDKPVDWYPDRPGPLLVSLALVGVGAALAAVGQWRAGAIVIAGALLVAAVFRLVLPRRHAGLLVVRRRWLDVLVLGALGVGTFVLALVVPPGR</sequence>
<feature type="transmembrane region" description="Helical" evidence="1">
    <location>
        <begin position="17"/>
        <end position="35"/>
    </location>
</feature>
<protein>
    <submittedName>
        <fullName evidence="2">DUF3017 domain-containing protein</fullName>
    </submittedName>
</protein>
<accession>A0A7H0H9V0</accession>
<gene>
    <name evidence="2" type="ORF">H9L22_08840</name>
</gene>
<dbReference type="Pfam" id="PF11222">
    <property type="entry name" value="DUF3017"/>
    <property type="match status" value="1"/>
</dbReference>
<evidence type="ECO:0000256" key="1">
    <source>
        <dbReference type="SAM" id="Phobius"/>
    </source>
</evidence>
<feature type="transmembrane region" description="Helical" evidence="1">
    <location>
        <begin position="41"/>
        <end position="59"/>
    </location>
</feature>
<organism evidence="2 3">
    <name type="scientific">Tessaracoccus defluvii</name>
    <dbReference type="NCBI Taxonomy" id="1285901"/>
    <lineage>
        <taxon>Bacteria</taxon>
        <taxon>Bacillati</taxon>
        <taxon>Actinomycetota</taxon>
        <taxon>Actinomycetes</taxon>
        <taxon>Propionibacteriales</taxon>
        <taxon>Propionibacteriaceae</taxon>
        <taxon>Tessaracoccus</taxon>
    </lineage>
</organism>
<feature type="transmembrane region" description="Helical" evidence="1">
    <location>
        <begin position="71"/>
        <end position="93"/>
    </location>
</feature>
<proteinExistence type="predicted"/>
<dbReference type="AlphaFoldDB" id="A0A7H0H9V0"/>
<dbReference type="InterPro" id="IPR021385">
    <property type="entry name" value="DUF3017"/>
</dbReference>
<keyword evidence="1" id="KW-1133">Transmembrane helix</keyword>
<dbReference type="KEGG" id="tdf:H9L22_08840"/>
<name>A0A7H0H9V0_9ACTN</name>
<evidence type="ECO:0000313" key="2">
    <source>
        <dbReference type="EMBL" id="QNP57316.1"/>
    </source>
</evidence>
<evidence type="ECO:0000313" key="3">
    <source>
        <dbReference type="Proteomes" id="UP000516117"/>
    </source>
</evidence>
<reference evidence="2 3" key="1">
    <citation type="submission" date="2020-08" db="EMBL/GenBank/DDBJ databases">
        <title>Genome sequence of Tessaracoccus defluvii JCM 17540T.</title>
        <authorList>
            <person name="Hyun D.-W."/>
            <person name="Bae J.-W."/>
        </authorList>
    </citation>
    <scope>NUCLEOTIDE SEQUENCE [LARGE SCALE GENOMIC DNA]</scope>
    <source>
        <strain evidence="2 3">JCM 17540</strain>
    </source>
</reference>
<keyword evidence="3" id="KW-1185">Reference proteome</keyword>
<dbReference type="RefSeq" id="WP_187722405.1">
    <property type="nucleotide sequence ID" value="NZ_BAABBL010000006.1"/>
</dbReference>
<keyword evidence="1" id="KW-0812">Transmembrane</keyword>
<dbReference type="Proteomes" id="UP000516117">
    <property type="component" value="Chromosome"/>
</dbReference>
<dbReference type="EMBL" id="CP060789">
    <property type="protein sequence ID" value="QNP57316.1"/>
    <property type="molecule type" value="Genomic_DNA"/>
</dbReference>
<keyword evidence="1" id="KW-0472">Membrane</keyword>